<dbReference type="InterPro" id="IPR036397">
    <property type="entry name" value="RNaseH_sf"/>
</dbReference>
<comment type="similarity">
    <text evidence="1">Belongs to the transposase IS21/IS408/IS1162 family.</text>
</comment>
<dbReference type="PANTHER" id="PTHR35004">
    <property type="entry name" value="TRANSPOSASE RV3428C-RELATED"/>
    <property type="match status" value="1"/>
</dbReference>
<dbReference type="AlphaFoldDB" id="A0A5K7X9J6"/>
<organism evidence="5 6">
    <name type="scientific">Sporolactobacillus terrae</name>
    <dbReference type="NCBI Taxonomy" id="269673"/>
    <lineage>
        <taxon>Bacteria</taxon>
        <taxon>Bacillati</taxon>
        <taxon>Bacillota</taxon>
        <taxon>Bacilli</taxon>
        <taxon>Bacillales</taxon>
        <taxon>Sporolactobacillaceae</taxon>
        <taxon>Sporolactobacillus</taxon>
    </lineage>
</organism>
<dbReference type="InterPro" id="IPR025246">
    <property type="entry name" value="IS30-like_HTH"/>
</dbReference>
<gene>
    <name evidence="5" type="ORF">St703_30210</name>
</gene>
<evidence type="ECO:0000256" key="1">
    <source>
        <dbReference type="ARBA" id="ARBA00009277"/>
    </source>
</evidence>
<dbReference type="GO" id="GO:0003676">
    <property type="term" value="F:nucleic acid binding"/>
    <property type="evidence" value="ECO:0007669"/>
    <property type="project" value="InterPro"/>
</dbReference>
<dbReference type="SUPFAM" id="SSF53098">
    <property type="entry name" value="Ribonuclease H-like"/>
    <property type="match status" value="1"/>
</dbReference>
<dbReference type="NCBIfam" id="NF033546">
    <property type="entry name" value="transpos_IS21"/>
    <property type="match status" value="1"/>
</dbReference>
<evidence type="ECO:0000259" key="3">
    <source>
        <dbReference type="PROSITE" id="PS50532"/>
    </source>
</evidence>
<dbReference type="PROSITE" id="PS50994">
    <property type="entry name" value="INTEGRASE"/>
    <property type="match status" value="1"/>
</dbReference>
<feature type="domain" description="Integrase catalytic" evidence="4">
    <location>
        <begin position="130"/>
        <end position="310"/>
    </location>
</feature>
<dbReference type="EMBL" id="AP021853">
    <property type="protein sequence ID" value="BBO00317.1"/>
    <property type="molecule type" value="Genomic_DNA"/>
</dbReference>
<name>A0A5K7X9J6_9BACL</name>
<accession>A0A5K7X9J6</accession>
<dbReference type="RefSeq" id="WP_152080806.1">
    <property type="nucleotide sequence ID" value="NZ_AP021853.1"/>
</dbReference>
<dbReference type="Proteomes" id="UP000326951">
    <property type="component" value="Chromosome"/>
</dbReference>
<dbReference type="InterPro" id="IPR001584">
    <property type="entry name" value="Integrase_cat-core"/>
</dbReference>
<evidence type="ECO:0000256" key="2">
    <source>
        <dbReference type="SAM" id="MobiDB-lite"/>
    </source>
</evidence>
<evidence type="ECO:0000259" key="4">
    <source>
        <dbReference type="PROSITE" id="PS50994"/>
    </source>
</evidence>
<dbReference type="Gene3D" id="3.30.420.10">
    <property type="entry name" value="Ribonuclease H-like superfamily/Ribonuclease H"/>
    <property type="match status" value="1"/>
</dbReference>
<dbReference type="Pfam" id="PF22483">
    <property type="entry name" value="Mu-transpos_C_2"/>
    <property type="match status" value="1"/>
</dbReference>
<dbReference type="InterPro" id="IPR012337">
    <property type="entry name" value="RNaseH-like_sf"/>
</dbReference>
<dbReference type="Pfam" id="PF13936">
    <property type="entry name" value="HTH_38"/>
    <property type="match status" value="1"/>
</dbReference>
<dbReference type="PROSITE" id="PS50532">
    <property type="entry name" value="HTH_IS408"/>
    <property type="match status" value="1"/>
</dbReference>
<reference evidence="5 6" key="1">
    <citation type="submission" date="2019-09" db="EMBL/GenBank/DDBJ databases">
        <title>Complete genome sequence of Sporolactobacillus terrae 70-3.</title>
        <authorList>
            <person name="Tanaka N."/>
            <person name="Shiwa Y."/>
            <person name="Fujita N."/>
            <person name="Tanasupawat S."/>
        </authorList>
    </citation>
    <scope>NUCLEOTIDE SEQUENCE [LARGE SCALE GENOMIC DNA]</scope>
    <source>
        <strain evidence="5 6">70-3</strain>
    </source>
</reference>
<dbReference type="PANTHER" id="PTHR35004:SF8">
    <property type="entry name" value="TRANSPOSASE RV3428C-RELATED"/>
    <property type="match status" value="1"/>
</dbReference>
<proteinExistence type="inferred from homology"/>
<dbReference type="GO" id="GO:0015074">
    <property type="term" value="P:DNA integration"/>
    <property type="evidence" value="ECO:0007669"/>
    <property type="project" value="InterPro"/>
</dbReference>
<feature type="compositionally biased region" description="Polar residues" evidence="2">
    <location>
        <begin position="487"/>
        <end position="502"/>
    </location>
</feature>
<protein>
    <submittedName>
        <fullName evidence="5">Integrase</fullName>
    </submittedName>
</protein>
<feature type="region of interest" description="Disordered" evidence="2">
    <location>
        <begin position="482"/>
        <end position="503"/>
    </location>
</feature>
<sequence length="517" mass="59529">MIKYREILRLHAQGFSHRHIASSCGCSKNTIGNVLRRAGEKGVSWPLDKDMDNPELQNVLFPEKHRSEMRRPPDCSYLHQEMARSGVTLSLLWHEYVETCRQNKEIPYSYRQFCRFYNSYVIKTKATMRIKRKPGEAMEVDWAGQTASIQDSITGQTIPAYVFISVLPCSQYAYVEAFLSMDTPSWITAHIHALQFFGGVPRTIIPDNLKTGVERSSSTDPVINRSYQEMAEHYQTAIVPARVRHPKDKPNVEGGVRIISTWIIASLRNGQYFSISELNQAIREKLTEYNEKPFQKKDGSRQSAFAEEEKFALLPLPASSYELATWKKATVPFDYHISVEKMYYSVPYEYMKHQVDVRVTRNMIEIYFNHFRVASHIRLYGKKGQLSTNPEHMPDKHKDYLSMNRDYFMSWAKEVGVHTLITIKAILASYKVEKQALKSCSSLTKLADKYSVERLERACGRALDYSPRPNLNSIKTILKTGQDKQQLDSINPPKSNTNQSDTHGFVRGAAYYGRKEK</sequence>
<dbReference type="InterPro" id="IPR017895">
    <property type="entry name" value="HTH_IS408/IS1162_type"/>
</dbReference>
<dbReference type="InterPro" id="IPR054353">
    <property type="entry name" value="IstA-like_C"/>
</dbReference>
<feature type="domain" description="HTH IS408-type" evidence="3">
    <location>
        <begin position="4"/>
        <end position="82"/>
    </location>
</feature>
<evidence type="ECO:0000313" key="5">
    <source>
        <dbReference type="EMBL" id="BBO00317.1"/>
    </source>
</evidence>
<evidence type="ECO:0000313" key="6">
    <source>
        <dbReference type="Proteomes" id="UP000326951"/>
    </source>
</evidence>